<dbReference type="InterPro" id="IPR001189">
    <property type="entry name" value="Mn/Fe_SOD"/>
</dbReference>
<feature type="binding site" evidence="6">
    <location>
        <position position="94"/>
    </location>
    <ligand>
        <name>Mn(2+)</name>
        <dbReference type="ChEBI" id="CHEBI:29035"/>
    </ligand>
</feature>
<feature type="domain" description="Manganese/iron superoxide dismutase N-terminal" evidence="8">
    <location>
        <begin position="25"/>
        <end position="102"/>
    </location>
</feature>
<organism evidence="10 11">
    <name type="scientific">Novosphingobium pentaromativorans US6-1</name>
    <dbReference type="NCBI Taxonomy" id="1088721"/>
    <lineage>
        <taxon>Bacteria</taxon>
        <taxon>Pseudomonadati</taxon>
        <taxon>Pseudomonadota</taxon>
        <taxon>Alphaproteobacteria</taxon>
        <taxon>Sphingomonadales</taxon>
        <taxon>Sphingomonadaceae</taxon>
        <taxon>Novosphingobium</taxon>
    </lineage>
</organism>
<evidence type="ECO:0000256" key="5">
    <source>
        <dbReference type="ARBA" id="ARBA00023004"/>
    </source>
</evidence>
<dbReference type="Gene3D" id="1.10.287.990">
    <property type="entry name" value="Fe,Mn superoxide dismutase (SOD) domain"/>
    <property type="match status" value="1"/>
</dbReference>
<gene>
    <name evidence="10" type="ORF">NSU_2591</name>
</gene>
<dbReference type="GO" id="GO:0046872">
    <property type="term" value="F:metal ion binding"/>
    <property type="evidence" value="ECO:0007669"/>
    <property type="project" value="UniProtKB-KW"/>
</dbReference>
<evidence type="ECO:0000256" key="2">
    <source>
        <dbReference type="ARBA" id="ARBA00012682"/>
    </source>
</evidence>
<dbReference type="Pfam" id="PF00081">
    <property type="entry name" value="Sod_Fe_N"/>
    <property type="match status" value="1"/>
</dbReference>
<evidence type="ECO:0000259" key="8">
    <source>
        <dbReference type="Pfam" id="PF00081"/>
    </source>
</evidence>
<proteinExistence type="inferred from homology"/>
<evidence type="ECO:0000313" key="11">
    <source>
        <dbReference type="Proteomes" id="UP000004030"/>
    </source>
</evidence>
<dbReference type="PIRSF" id="PIRSF000349">
    <property type="entry name" value="SODismutase"/>
    <property type="match status" value="1"/>
</dbReference>
<keyword evidence="5" id="KW-0408">Iron</keyword>
<evidence type="ECO:0000259" key="9">
    <source>
        <dbReference type="Pfam" id="PF02777"/>
    </source>
</evidence>
<evidence type="ECO:0000256" key="7">
    <source>
        <dbReference type="RuleBase" id="RU000414"/>
    </source>
</evidence>
<dbReference type="InterPro" id="IPR036324">
    <property type="entry name" value="Mn/Fe_SOD_N_sf"/>
</dbReference>
<feature type="binding site" evidence="6">
    <location>
        <position position="179"/>
    </location>
    <ligand>
        <name>Mn(2+)</name>
        <dbReference type="ChEBI" id="CHEBI:29035"/>
    </ligand>
</feature>
<name>G6EE20_9SPHN</name>
<dbReference type="PATRIC" id="fig|1088721.3.peg.2561"/>
<keyword evidence="11" id="KW-1185">Reference proteome</keyword>
<evidence type="ECO:0000256" key="6">
    <source>
        <dbReference type="PIRSR" id="PIRSR000349-1"/>
    </source>
</evidence>
<protein>
    <recommendedName>
        <fullName evidence="2 7">Superoxide dismutase</fullName>
        <ecNumber evidence="2 7">1.15.1.1</ecNumber>
    </recommendedName>
</protein>
<evidence type="ECO:0000313" key="10">
    <source>
        <dbReference type="EMBL" id="EHJ60461.1"/>
    </source>
</evidence>
<sequence>MLARAGAFAKQSTIGTGKFAMTIALMPLPYAQDALEPHISAKTLEIHHGAHHKTYVDKLNAAIEGTDNAGKSVEEISKSASGPLFNNAAQVYNHGFYWHSLSPEKTEPSESLATAIKNDFGSMDALLEALSNEAVNHFASGWAWLVVDGGKLKVISTHDAGTAITSDVNPLLTIDVWEHAYYIDQMNKRPAYVKAVLENLINWKFASDNFDRGTAWTYPA</sequence>
<dbReference type="Proteomes" id="UP000004030">
    <property type="component" value="Unassembled WGS sequence"/>
</dbReference>
<feature type="domain" description="Manganese/iron superoxide dismutase C-terminal" evidence="9">
    <location>
        <begin position="108"/>
        <end position="208"/>
    </location>
</feature>
<dbReference type="InterPro" id="IPR019831">
    <property type="entry name" value="Mn/Fe_SOD_N"/>
</dbReference>
<dbReference type="SUPFAM" id="SSF46609">
    <property type="entry name" value="Fe,Mn superoxide dismutase (SOD), N-terminal domain"/>
    <property type="match status" value="1"/>
</dbReference>
<reference evidence="10 11" key="1">
    <citation type="journal article" date="2012" name="J. Bacteriol.">
        <title>Genome sequence of benzo(a)pyrene-degrading bacterium Novosphingobium pentaromativorans US6-1.</title>
        <authorList>
            <person name="Luo Y.R."/>
            <person name="Kang S.G."/>
            <person name="Kim S.J."/>
            <person name="Kim M.R."/>
            <person name="Li N."/>
            <person name="Lee J.H."/>
            <person name="Kwon K.K."/>
        </authorList>
    </citation>
    <scope>NUCLEOTIDE SEQUENCE [LARGE SCALE GENOMIC DNA]</scope>
    <source>
        <strain evidence="10 11">US6-1</strain>
    </source>
</reference>
<dbReference type="Pfam" id="PF02777">
    <property type="entry name" value="Sod_Fe_C"/>
    <property type="match status" value="1"/>
</dbReference>
<dbReference type="InterPro" id="IPR019833">
    <property type="entry name" value="Mn/Fe_SOD_BS"/>
</dbReference>
<feature type="binding site" evidence="6">
    <location>
        <position position="175"/>
    </location>
    <ligand>
        <name>Mn(2+)</name>
        <dbReference type="ChEBI" id="CHEBI:29035"/>
    </ligand>
</feature>
<dbReference type="FunFam" id="1.10.287.990:FF:000002">
    <property type="entry name" value="Superoxide dismutase"/>
    <property type="match status" value="1"/>
</dbReference>
<evidence type="ECO:0000256" key="3">
    <source>
        <dbReference type="ARBA" id="ARBA00022723"/>
    </source>
</evidence>
<dbReference type="PANTHER" id="PTHR42769:SF3">
    <property type="entry name" value="SUPEROXIDE DISMUTASE [FE] 2, CHLOROPLASTIC"/>
    <property type="match status" value="1"/>
</dbReference>
<dbReference type="STRING" id="1088721.JI59_07110"/>
<keyword evidence="3 6" id="KW-0479">Metal-binding</keyword>
<evidence type="ECO:0000256" key="4">
    <source>
        <dbReference type="ARBA" id="ARBA00023002"/>
    </source>
</evidence>
<feature type="binding site" evidence="6">
    <location>
        <position position="47"/>
    </location>
    <ligand>
        <name>Mn(2+)</name>
        <dbReference type="ChEBI" id="CHEBI:29035"/>
    </ligand>
</feature>
<comment type="catalytic activity">
    <reaction evidence="7">
        <text>2 superoxide + 2 H(+) = H2O2 + O2</text>
        <dbReference type="Rhea" id="RHEA:20696"/>
        <dbReference type="ChEBI" id="CHEBI:15378"/>
        <dbReference type="ChEBI" id="CHEBI:15379"/>
        <dbReference type="ChEBI" id="CHEBI:16240"/>
        <dbReference type="ChEBI" id="CHEBI:18421"/>
        <dbReference type="EC" id="1.15.1.1"/>
    </reaction>
</comment>
<dbReference type="PRINTS" id="PR01703">
    <property type="entry name" value="MNSODISMTASE"/>
</dbReference>
<dbReference type="eggNOG" id="COG0605">
    <property type="taxonomic scope" value="Bacteria"/>
</dbReference>
<dbReference type="EC" id="1.15.1.1" evidence="2 7"/>
<evidence type="ECO:0000256" key="1">
    <source>
        <dbReference type="ARBA" id="ARBA00008714"/>
    </source>
</evidence>
<keyword evidence="4 7" id="KW-0560">Oxidoreductase</keyword>
<dbReference type="GO" id="GO:0004784">
    <property type="term" value="F:superoxide dismutase activity"/>
    <property type="evidence" value="ECO:0007669"/>
    <property type="project" value="UniProtKB-EC"/>
</dbReference>
<dbReference type="EMBL" id="AGFM01000038">
    <property type="protein sequence ID" value="EHJ60461.1"/>
    <property type="molecule type" value="Genomic_DNA"/>
</dbReference>
<comment type="similarity">
    <text evidence="1 7">Belongs to the iron/manganese superoxide dismutase family.</text>
</comment>
<dbReference type="PROSITE" id="PS00088">
    <property type="entry name" value="SOD_MN"/>
    <property type="match status" value="1"/>
</dbReference>
<comment type="function">
    <text evidence="7">Destroys radicals which are normally produced within the cells and which are toxic to biological systems.</text>
</comment>
<comment type="caution">
    <text evidence="10">The sequence shown here is derived from an EMBL/GenBank/DDBJ whole genome shotgun (WGS) entry which is preliminary data.</text>
</comment>
<dbReference type="PANTHER" id="PTHR42769">
    <property type="entry name" value="SUPEROXIDE DISMUTASE"/>
    <property type="match status" value="1"/>
</dbReference>
<dbReference type="AlphaFoldDB" id="G6EE20"/>
<accession>G6EE20</accession>
<dbReference type="SUPFAM" id="SSF54719">
    <property type="entry name" value="Fe,Mn superoxide dismutase (SOD), C-terminal domain"/>
    <property type="match status" value="1"/>
</dbReference>
<dbReference type="InterPro" id="IPR036314">
    <property type="entry name" value="SOD_C_sf"/>
</dbReference>
<dbReference type="Gene3D" id="3.55.40.20">
    <property type="entry name" value="Iron/manganese superoxide dismutase, C-terminal domain"/>
    <property type="match status" value="1"/>
</dbReference>
<dbReference type="InterPro" id="IPR019832">
    <property type="entry name" value="Mn/Fe_SOD_C"/>
</dbReference>